<dbReference type="Pfam" id="PF00383">
    <property type="entry name" value="dCMP_cyt_deam_1"/>
    <property type="match status" value="1"/>
</dbReference>
<dbReference type="GO" id="GO:0046872">
    <property type="term" value="F:metal ion binding"/>
    <property type="evidence" value="ECO:0007669"/>
    <property type="project" value="UniProtKB-KW"/>
</dbReference>
<keyword evidence="4" id="KW-1185">Reference proteome</keyword>
<feature type="region of interest" description="Disordered" evidence="1">
    <location>
        <begin position="546"/>
        <end position="695"/>
    </location>
</feature>
<evidence type="ECO:0000256" key="1">
    <source>
        <dbReference type="SAM" id="MobiDB-lite"/>
    </source>
</evidence>
<dbReference type="PANTHER" id="PTHR11079:SF179">
    <property type="entry name" value="TRNA(ADENINE(34)) DEAMINASE, CHLOROPLASTIC"/>
    <property type="match status" value="1"/>
</dbReference>
<feature type="compositionally biased region" description="Basic and acidic residues" evidence="1">
    <location>
        <begin position="409"/>
        <end position="448"/>
    </location>
</feature>
<feature type="compositionally biased region" description="Polar residues" evidence="1">
    <location>
        <begin position="612"/>
        <end position="632"/>
    </location>
</feature>
<reference evidence="3" key="1">
    <citation type="submission" date="2020-06" db="EMBL/GenBank/DDBJ databases">
        <authorList>
            <person name="Li T."/>
            <person name="Hu X."/>
            <person name="Zhang T."/>
            <person name="Song X."/>
            <person name="Zhang H."/>
            <person name="Dai N."/>
            <person name="Sheng W."/>
            <person name="Hou X."/>
            <person name="Wei L."/>
        </authorList>
    </citation>
    <scope>NUCLEOTIDE SEQUENCE</scope>
    <source>
        <strain evidence="3">K16</strain>
        <tissue evidence="3">Leaf</tissue>
    </source>
</reference>
<dbReference type="Proteomes" id="UP001289374">
    <property type="component" value="Unassembled WGS sequence"/>
</dbReference>
<feature type="compositionally biased region" description="Basic and acidic residues" evidence="1">
    <location>
        <begin position="307"/>
        <end position="324"/>
    </location>
</feature>
<dbReference type="GO" id="GO:0052717">
    <property type="term" value="F:tRNA-specific adenosine-34 deaminase activity"/>
    <property type="evidence" value="ECO:0007669"/>
    <property type="project" value="UniProtKB-EC"/>
</dbReference>
<dbReference type="InterPro" id="IPR002125">
    <property type="entry name" value="CMP_dCMP_dom"/>
</dbReference>
<feature type="compositionally biased region" description="Low complexity" evidence="1">
    <location>
        <begin position="902"/>
        <end position="911"/>
    </location>
</feature>
<feature type="compositionally biased region" description="Basic and acidic residues" evidence="1">
    <location>
        <begin position="202"/>
        <end position="261"/>
    </location>
</feature>
<dbReference type="InterPro" id="IPR016193">
    <property type="entry name" value="Cytidine_deaminase-like"/>
</dbReference>
<feature type="compositionally biased region" description="Basic and acidic residues" evidence="1">
    <location>
        <begin position="766"/>
        <end position="776"/>
    </location>
</feature>
<feature type="compositionally biased region" description="Basic and acidic residues" evidence="1">
    <location>
        <begin position="800"/>
        <end position="809"/>
    </location>
</feature>
<dbReference type="AlphaFoldDB" id="A0AAE2BW04"/>
<dbReference type="CDD" id="cd01285">
    <property type="entry name" value="nucleoside_deaminase"/>
    <property type="match status" value="1"/>
</dbReference>
<feature type="compositionally biased region" description="Polar residues" evidence="1">
    <location>
        <begin position="917"/>
        <end position="939"/>
    </location>
</feature>
<reference evidence="3" key="2">
    <citation type="journal article" date="2024" name="Plant">
        <title>Genomic evolution and insights into agronomic trait innovations of Sesamum species.</title>
        <authorList>
            <person name="Miao H."/>
            <person name="Wang L."/>
            <person name="Qu L."/>
            <person name="Liu H."/>
            <person name="Sun Y."/>
            <person name="Le M."/>
            <person name="Wang Q."/>
            <person name="Wei S."/>
            <person name="Zheng Y."/>
            <person name="Lin W."/>
            <person name="Duan Y."/>
            <person name="Cao H."/>
            <person name="Xiong S."/>
            <person name="Wang X."/>
            <person name="Wei L."/>
            <person name="Li C."/>
            <person name="Ma Q."/>
            <person name="Ju M."/>
            <person name="Zhao R."/>
            <person name="Li G."/>
            <person name="Mu C."/>
            <person name="Tian Q."/>
            <person name="Mei H."/>
            <person name="Zhang T."/>
            <person name="Gao T."/>
            <person name="Zhang H."/>
        </authorList>
    </citation>
    <scope>NUCLEOTIDE SEQUENCE</scope>
    <source>
        <strain evidence="3">K16</strain>
    </source>
</reference>
<feature type="compositionally biased region" description="Low complexity" evidence="1">
    <location>
        <begin position="262"/>
        <end position="272"/>
    </location>
</feature>
<feature type="compositionally biased region" description="Low complexity" evidence="1">
    <location>
        <begin position="946"/>
        <end position="960"/>
    </location>
</feature>
<feature type="compositionally biased region" description="Basic and acidic residues" evidence="1">
    <location>
        <begin position="345"/>
        <end position="386"/>
    </location>
</feature>
<feature type="compositionally biased region" description="Polar residues" evidence="1">
    <location>
        <begin position="850"/>
        <end position="863"/>
    </location>
</feature>
<evidence type="ECO:0000313" key="3">
    <source>
        <dbReference type="EMBL" id="KAK4399891.1"/>
    </source>
</evidence>
<dbReference type="GO" id="GO:0009507">
    <property type="term" value="C:chloroplast"/>
    <property type="evidence" value="ECO:0007669"/>
    <property type="project" value="TreeGrafter"/>
</dbReference>
<accession>A0AAE2BW04</accession>
<feature type="compositionally biased region" description="Polar residues" evidence="1">
    <location>
        <begin position="668"/>
        <end position="679"/>
    </location>
</feature>
<dbReference type="PROSITE" id="PS51747">
    <property type="entry name" value="CYT_DCMP_DEAMINASES_2"/>
    <property type="match status" value="1"/>
</dbReference>
<sequence>MYKVPTSPSYCYSLYGLRQSSLIQWSPYRKMISGGLDRCYYARLPVCDVDRSCYCDKVCNFKEKSVGGRKGGFRKCMVFEERSERYDLGGVDEAEAVLSLLTEDIGEECFRVRKEARRLAKKPTLEKREDGEVSNKCRNEKKRVDLGVLESELRCEYESVVSSRKKDNRKREERIRLEEEREETRKAMLQKEHMDALLRNRTAREKEERETLLKTASEKAQEKQERESMLRKENWKVSSRTEEREDLLRREEHRQKMRRDGSSCSSYYSLSSTGEYDSDNEIELSEGRFMGESSSYHKGNSSSNVYREAREEDRKREDYTEHKGASLTTMSAKKELYSGSSVAESDFRKKSEKKLVDVVEGKIESKQETSQKESKFPMAHESDFGRSSDYYVSYDDRKEKSTGNTEIDEERKNQLLQRGDEVSRQSETRLKYKHFEESQDIRSEDVRRSYGSQQKYSGKSEMSAKVGSSSQEIVEEHQAAVGISTREDEYQRHSRKVAEVSEIQDTDIRKTSISQQRYETGVKEEAYSTNILSLINNAAKQQQQYDQASGLVESRGKSQQLTKQDGKSIIKRQSDKFTKQEENVKLAYGSSSESKELHSQTHATIIKRDNSRNISGQSNQTSVPFSGDSSSIYLEDRNKNKSQTIVRAPSHLQETGELSLGSKVGSANEVSEGSQQFGSTALHGGAKSNSSHGQSSEFTLHEDMIGSAVRLEKSSSHYVGEFVDQVRNEISSLEIQREKGTNETKFAHEEQHNQTNLIQFISGDSQSKEPEPRHDIQQSGTEGPSDEMWNVDESSAPELSKAEVQDDTSKAGNTIIKRTGRSLWNIIGDIVRLRWASHSESHSSGRKTGGRSSPNQSTSSETWFSGHEAEDNEEVTGEKEKRSITQGLYGSHQEDKILSQVEEGSSSSTSEGHLKQVGTNAPSSSVVPGSYTPPISISLPSEGKSRAASSAAPVDSSISSPALRLQRSPIVRAVSETGEANASNSSMSQQLNTGSVEQPESVVNEGEVKRRKLQRNNQVVKDRFDEWEEAYSLEAEQRKIDEMFMREALLEAQKAAENWRVEELRDSTAHAEMICIREGSNMLRTWRLSETTLYVTLEPCPMCAGAILQARIDTVVWGAPNKLLGADGSWIRLFPSGDGGNDLEQTDKPAAPVHPFHPKIIIRRGVLAAECADAMQQFFKLRRKKDKKPEAPSSPPTCLPISHHPSKFLAKMHDAFHLMFCL</sequence>
<feature type="region of interest" description="Disordered" evidence="1">
    <location>
        <begin position="838"/>
        <end position="960"/>
    </location>
</feature>
<gene>
    <name evidence="3" type="ORF">Sango_1095200</name>
</gene>
<dbReference type="SUPFAM" id="SSF53927">
    <property type="entry name" value="Cytidine deaminase-like"/>
    <property type="match status" value="1"/>
</dbReference>
<proteinExistence type="predicted"/>
<feature type="region of interest" description="Disordered" evidence="1">
    <location>
        <begin position="202"/>
        <end position="470"/>
    </location>
</feature>
<feature type="compositionally biased region" description="Polar residues" evidence="1">
    <location>
        <begin position="978"/>
        <end position="998"/>
    </location>
</feature>
<name>A0AAE2BW04_9LAMI</name>
<dbReference type="Gene3D" id="3.40.140.10">
    <property type="entry name" value="Cytidine Deaminase, domain 2"/>
    <property type="match status" value="1"/>
</dbReference>
<feature type="compositionally biased region" description="Low complexity" evidence="1">
    <location>
        <begin position="293"/>
        <end position="303"/>
    </location>
</feature>
<evidence type="ECO:0000259" key="2">
    <source>
        <dbReference type="PROSITE" id="PS51747"/>
    </source>
</evidence>
<feature type="region of interest" description="Disordered" evidence="1">
    <location>
        <begin position="764"/>
        <end position="813"/>
    </location>
</feature>
<dbReference type="EMBL" id="JACGWL010000006">
    <property type="protein sequence ID" value="KAK4399891.1"/>
    <property type="molecule type" value="Genomic_DNA"/>
</dbReference>
<protein>
    <submittedName>
        <fullName evidence="3">tRNA(Adenine(34)) deaminase, chloroplastic</fullName>
    </submittedName>
</protein>
<organism evidence="3 4">
    <name type="scientific">Sesamum angolense</name>
    <dbReference type="NCBI Taxonomy" id="2727404"/>
    <lineage>
        <taxon>Eukaryota</taxon>
        <taxon>Viridiplantae</taxon>
        <taxon>Streptophyta</taxon>
        <taxon>Embryophyta</taxon>
        <taxon>Tracheophyta</taxon>
        <taxon>Spermatophyta</taxon>
        <taxon>Magnoliopsida</taxon>
        <taxon>eudicotyledons</taxon>
        <taxon>Gunneridae</taxon>
        <taxon>Pentapetalae</taxon>
        <taxon>asterids</taxon>
        <taxon>lamiids</taxon>
        <taxon>Lamiales</taxon>
        <taxon>Pedaliaceae</taxon>
        <taxon>Sesamum</taxon>
    </lineage>
</organism>
<dbReference type="PANTHER" id="PTHR11079">
    <property type="entry name" value="CYTOSINE DEAMINASE FAMILY MEMBER"/>
    <property type="match status" value="1"/>
</dbReference>
<dbReference type="GO" id="GO:0002100">
    <property type="term" value="P:tRNA wobble adenosine to inosine editing"/>
    <property type="evidence" value="ECO:0007669"/>
    <property type="project" value="InterPro"/>
</dbReference>
<comment type="caution">
    <text evidence="3">The sequence shown here is derived from an EMBL/GenBank/DDBJ whole genome shotgun (WGS) entry which is preliminary data.</text>
</comment>
<feature type="compositionally biased region" description="Basic and acidic residues" evidence="1">
    <location>
        <begin position="564"/>
        <end position="584"/>
    </location>
</feature>
<feature type="region of interest" description="Disordered" evidence="1">
    <location>
        <begin position="977"/>
        <end position="1009"/>
    </location>
</feature>
<feature type="domain" description="CMP/dCMP-type deaminase" evidence="2">
    <location>
        <begin position="1039"/>
        <end position="1141"/>
    </location>
</feature>
<evidence type="ECO:0000313" key="4">
    <source>
        <dbReference type="Proteomes" id="UP001289374"/>
    </source>
</evidence>